<name>A0ACC0X8H8_9ROSI</name>
<protein>
    <submittedName>
        <fullName evidence="1">Uncharacterized protein</fullName>
    </submittedName>
</protein>
<keyword evidence="2" id="KW-1185">Reference proteome</keyword>
<gene>
    <name evidence="1" type="ORF">Pint_19794</name>
</gene>
<reference evidence="2" key="1">
    <citation type="journal article" date="2023" name="G3 (Bethesda)">
        <title>Genome assembly and association tests identify interacting loci associated with vigor, precocity, and sex in interspecific pistachio rootstocks.</title>
        <authorList>
            <person name="Palmer W."/>
            <person name="Jacygrad E."/>
            <person name="Sagayaradj S."/>
            <person name="Cavanaugh K."/>
            <person name="Han R."/>
            <person name="Bertier L."/>
            <person name="Beede B."/>
            <person name="Kafkas S."/>
            <person name="Golino D."/>
            <person name="Preece J."/>
            <person name="Michelmore R."/>
        </authorList>
    </citation>
    <scope>NUCLEOTIDE SEQUENCE [LARGE SCALE GENOMIC DNA]</scope>
</reference>
<dbReference type="EMBL" id="CM047748">
    <property type="protein sequence ID" value="KAJ0013599.1"/>
    <property type="molecule type" value="Genomic_DNA"/>
</dbReference>
<comment type="caution">
    <text evidence="1">The sequence shown here is derived from an EMBL/GenBank/DDBJ whole genome shotgun (WGS) entry which is preliminary data.</text>
</comment>
<evidence type="ECO:0000313" key="2">
    <source>
        <dbReference type="Proteomes" id="UP001163603"/>
    </source>
</evidence>
<evidence type="ECO:0000313" key="1">
    <source>
        <dbReference type="EMBL" id="KAJ0013599.1"/>
    </source>
</evidence>
<dbReference type="Proteomes" id="UP001163603">
    <property type="component" value="Chromosome 13"/>
</dbReference>
<sequence>MFQAEKVLWGDRPRWNVLYVDISDEAHYLREDEISWGHEMSIALALVLGSHSGLLFNETNQCSEFCMAARKICISRKEVRQELYRRWESMPRTSEKGLERALFT</sequence>
<organism evidence="1 2">
    <name type="scientific">Pistacia integerrima</name>
    <dbReference type="NCBI Taxonomy" id="434235"/>
    <lineage>
        <taxon>Eukaryota</taxon>
        <taxon>Viridiplantae</taxon>
        <taxon>Streptophyta</taxon>
        <taxon>Embryophyta</taxon>
        <taxon>Tracheophyta</taxon>
        <taxon>Spermatophyta</taxon>
        <taxon>Magnoliopsida</taxon>
        <taxon>eudicotyledons</taxon>
        <taxon>Gunneridae</taxon>
        <taxon>Pentapetalae</taxon>
        <taxon>rosids</taxon>
        <taxon>malvids</taxon>
        <taxon>Sapindales</taxon>
        <taxon>Anacardiaceae</taxon>
        <taxon>Pistacia</taxon>
    </lineage>
</organism>
<accession>A0ACC0X8H8</accession>
<proteinExistence type="predicted"/>